<dbReference type="InterPro" id="IPR010260">
    <property type="entry name" value="AlpA"/>
</dbReference>
<dbReference type="SUPFAM" id="SSF46955">
    <property type="entry name" value="Putative DNA-binding domain"/>
    <property type="match status" value="1"/>
</dbReference>
<dbReference type="PANTHER" id="PTHR36154">
    <property type="entry name" value="DNA-BINDING TRANSCRIPTIONAL ACTIVATOR ALPA"/>
    <property type="match status" value="1"/>
</dbReference>
<gene>
    <name evidence="1" type="ORF">DN92_04345</name>
</gene>
<dbReference type="AlphaFoldDB" id="A0A6M9PE87"/>
<dbReference type="EMBL" id="CP028940">
    <property type="protein sequence ID" value="QKM60334.1"/>
    <property type="molecule type" value="Genomic_DNA"/>
</dbReference>
<dbReference type="Gene3D" id="1.10.238.160">
    <property type="match status" value="1"/>
</dbReference>
<dbReference type="InterPro" id="IPR052931">
    <property type="entry name" value="Prophage_regulatory_activator"/>
</dbReference>
<name>A0A6M9PE87_9BURK</name>
<proteinExistence type="predicted"/>
<dbReference type="Proteomes" id="UP000501090">
    <property type="component" value="Chromosome"/>
</dbReference>
<dbReference type="Pfam" id="PF05930">
    <property type="entry name" value="Phage_AlpA"/>
    <property type="match status" value="1"/>
</dbReference>
<accession>A0A6M9PE87</accession>
<dbReference type="RefSeq" id="WP_173960100.1">
    <property type="nucleotide sequence ID" value="NZ_CBCSCC010000002.1"/>
</dbReference>
<sequence>MMIESTLNNQPRFVRLDHVANQTGLGKSTILAWEATGRFPKAIRLSTTLRVWLESDIDNWILEKSSLAKD</sequence>
<keyword evidence="2" id="KW-1185">Reference proteome</keyword>
<dbReference type="KEGG" id="pard:DN92_04345"/>
<reference evidence="1 2" key="1">
    <citation type="submission" date="2018-04" db="EMBL/GenBank/DDBJ databases">
        <title>Polynucleobacter sp. UK-Long2-W17 genome.</title>
        <authorList>
            <person name="Hahn M.W."/>
        </authorList>
    </citation>
    <scope>NUCLEOTIDE SEQUENCE [LARGE SCALE GENOMIC DNA]</scope>
    <source>
        <strain evidence="1 2">UK-Long2-W17</strain>
    </source>
</reference>
<dbReference type="InterPro" id="IPR009061">
    <property type="entry name" value="DNA-bd_dom_put_sf"/>
</dbReference>
<evidence type="ECO:0008006" key="3">
    <source>
        <dbReference type="Google" id="ProtNLM"/>
    </source>
</evidence>
<protein>
    <recommendedName>
        <fullName evidence="3">Phage transcriptional regulator, AlpA</fullName>
    </recommendedName>
</protein>
<evidence type="ECO:0000313" key="1">
    <source>
        <dbReference type="EMBL" id="QKM60334.1"/>
    </source>
</evidence>
<evidence type="ECO:0000313" key="2">
    <source>
        <dbReference type="Proteomes" id="UP000501090"/>
    </source>
</evidence>
<organism evidence="1 2">
    <name type="scientific">Polynucleobacter arcticus</name>
    <dbReference type="NCBI Taxonomy" id="1743165"/>
    <lineage>
        <taxon>Bacteria</taxon>
        <taxon>Pseudomonadati</taxon>
        <taxon>Pseudomonadota</taxon>
        <taxon>Betaproteobacteria</taxon>
        <taxon>Burkholderiales</taxon>
        <taxon>Burkholderiaceae</taxon>
        <taxon>Polynucleobacter</taxon>
    </lineage>
</organism>
<dbReference type="PANTHER" id="PTHR36154:SF1">
    <property type="entry name" value="DNA-BINDING TRANSCRIPTIONAL ACTIVATOR ALPA"/>
    <property type="match status" value="1"/>
</dbReference>